<feature type="site" description="Important for substrate specificity" evidence="5">
    <location>
        <position position="9"/>
    </location>
</feature>
<dbReference type="SUPFAM" id="SSF52972">
    <property type="entry name" value="ITPase-like"/>
    <property type="match status" value="1"/>
</dbReference>
<dbReference type="Gene3D" id="3.40.50.300">
    <property type="entry name" value="P-loop containing nucleotide triphosphate hydrolases"/>
    <property type="match status" value="1"/>
</dbReference>
<comment type="cofactor">
    <cofactor evidence="5">
        <name>a divalent metal cation</name>
        <dbReference type="ChEBI" id="CHEBI:60240"/>
    </cofactor>
</comment>
<evidence type="ECO:0000313" key="7">
    <source>
        <dbReference type="EMBL" id="VWL85858.1"/>
    </source>
</evidence>
<reference evidence="7 8" key="1">
    <citation type="submission" date="2019-10" db="EMBL/GenBank/DDBJ databases">
        <authorList>
            <person name="Blom J."/>
        </authorList>
    </citation>
    <scope>NUCLEOTIDE SEQUENCE [LARGE SCALE GENOMIC DNA]</scope>
    <source>
        <strain evidence="7 8">ES3154-GLU</strain>
    </source>
</reference>
<dbReference type="SMART" id="SM00382">
    <property type="entry name" value="AAA"/>
    <property type="match status" value="1"/>
</dbReference>
<comment type="catalytic activity">
    <reaction evidence="5">
        <text>dTTP + H2O = dTMP + diphosphate + H(+)</text>
        <dbReference type="Rhea" id="RHEA:28534"/>
        <dbReference type="ChEBI" id="CHEBI:15377"/>
        <dbReference type="ChEBI" id="CHEBI:15378"/>
        <dbReference type="ChEBI" id="CHEBI:33019"/>
        <dbReference type="ChEBI" id="CHEBI:37568"/>
        <dbReference type="ChEBI" id="CHEBI:63528"/>
        <dbReference type="EC" id="3.6.1.9"/>
    </reaction>
</comment>
<organism evidence="7 8">
    <name type="scientific">Oceanivirga miroungae</name>
    <dbReference type="NCBI Taxonomy" id="1130046"/>
    <lineage>
        <taxon>Bacteria</taxon>
        <taxon>Fusobacteriati</taxon>
        <taxon>Fusobacteriota</taxon>
        <taxon>Fusobacteriia</taxon>
        <taxon>Fusobacteriales</taxon>
        <taxon>Leptotrichiaceae</taxon>
        <taxon>Oceanivirga</taxon>
    </lineage>
</organism>
<comment type="subcellular location">
    <subcellularLocation>
        <location evidence="5">Cytoplasm</location>
    </subcellularLocation>
</comment>
<feature type="site" description="Important for substrate specificity" evidence="5">
    <location>
        <position position="63"/>
    </location>
</feature>
<evidence type="ECO:0000313" key="8">
    <source>
        <dbReference type="Proteomes" id="UP000419017"/>
    </source>
</evidence>
<dbReference type="Pfam" id="PF02545">
    <property type="entry name" value="Maf"/>
    <property type="match status" value="1"/>
</dbReference>
<dbReference type="HAMAP" id="MF_00528">
    <property type="entry name" value="Maf"/>
    <property type="match status" value="1"/>
</dbReference>
<comment type="similarity">
    <text evidence="5">Belongs to the Maf family. YhdE subfamily.</text>
</comment>
<dbReference type="AlphaFoldDB" id="A0A6I8MEE6"/>
<protein>
    <recommendedName>
        <fullName evidence="5">dTTP/UTP pyrophosphatase</fullName>
        <shortName evidence="5">dTTPase/UTPase</shortName>
        <ecNumber evidence="5">3.6.1.9</ecNumber>
    </recommendedName>
    <alternativeName>
        <fullName evidence="5">Nucleoside triphosphate pyrophosphatase</fullName>
    </alternativeName>
    <alternativeName>
        <fullName evidence="5">Nucleotide pyrophosphatase</fullName>
        <shortName evidence="5">Nucleotide PPase</shortName>
    </alternativeName>
</protein>
<dbReference type="GO" id="GO:0047429">
    <property type="term" value="F:nucleoside triphosphate diphosphatase activity"/>
    <property type="evidence" value="ECO:0007669"/>
    <property type="project" value="UniProtKB-EC"/>
</dbReference>
<evidence type="ECO:0000256" key="4">
    <source>
        <dbReference type="ARBA" id="ARBA00022840"/>
    </source>
</evidence>
<comment type="catalytic activity">
    <reaction evidence="5">
        <text>UTP + H2O = UMP + diphosphate + H(+)</text>
        <dbReference type="Rhea" id="RHEA:29395"/>
        <dbReference type="ChEBI" id="CHEBI:15377"/>
        <dbReference type="ChEBI" id="CHEBI:15378"/>
        <dbReference type="ChEBI" id="CHEBI:33019"/>
        <dbReference type="ChEBI" id="CHEBI:46398"/>
        <dbReference type="ChEBI" id="CHEBI:57865"/>
        <dbReference type="EC" id="3.6.1.9"/>
    </reaction>
</comment>
<dbReference type="CDD" id="cd03257">
    <property type="entry name" value="ABC_NikE_OppD_transporters"/>
    <property type="match status" value="1"/>
</dbReference>
<dbReference type="GO" id="GO:0016887">
    <property type="term" value="F:ATP hydrolysis activity"/>
    <property type="evidence" value="ECO:0007669"/>
    <property type="project" value="InterPro"/>
</dbReference>
<evidence type="ECO:0000256" key="5">
    <source>
        <dbReference type="HAMAP-Rule" id="MF_00528"/>
    </source>
</evidence>
<dbReference type="PROSITE" id="PS50893">
    <property type="entry name" value="ABC_TRANSPORTER_2"/>
    <property type="match status" value="1"/>
</dbReference>
<dbReference type="RefSeq" id="WP_197271518.1">
    <property type="nucleotide sequence ID" value="NZ_CABWIB010000001.1"/>
</dbReference>
<dbReference type="GO" id="GO:0009117">
    <property type="term" value="P:nucleotide metabolic process"/>
    <property type="evidence" value="ECO:0007669"/>
    <property type="project" value="UniProtKB-KW"/>
</dbReference>
<keyword evidence="2" id="KW-0547">Nucleotide-binding</keyword>
<dbReference type="EC" id="3.6.1.9" evidence="5"/>
<dbReference type="InterPro" id="IPR003593">
    <property type="entry name" value="AAA+_ATPase"/>
</dbReference>
<evidence type="ECO:0000256" key="3">
    <source>
        <dbReference type="ARBA" id="ARBA00022801"/>
    </source>
</evidence>
<keyword evidence="8" id="KW-1185">Reference proteome</keyword>
<keyword evidence="5" id="KW-0963">Cytoplasm</keyword>
<dbReference type="NCBIfam" id="TIGR00172">
    <property type="entry name" value="maf"/>
    <property type="match status" value="1"/>
</dbReference>
<dbReference type="GO" id="GO:0005524">
    <property type="term" value="F:ATP binding"/>
    <property type="evidence" value="ECO:0007669"/>
    <property type="project" value="UniProtKB-KW"/>
</dbReference>
<keyword evidence="1" id="KW-0813">Transport</keyword>
<comment type="function">
    <text evidence="5">Nucleoside triphosphate pyrophosphatase that hydrolyzes dTTP and UTP. May have a dual role in cell division arrest and in preventing the incorporation of modified nucleotides into cellular nucleic acids.</text>
</comment>
<dbReference type="Proteomes" id="UP000419017">
    <property type="component" value="Unassembled WGS sequence"/>
</dbReference>
<dbReference type="InterPro" id="IPR003439">
    <property type="entry name" value="ABC_transporter-like_ATP-bd"/>
</dbReference>
<dbReference type="InterPro" id="IPR027417">
    <property type="entry name" value="P-loop_NTPase"/>
</dbReference>
<feature type="site" description="Important for substrate specificity" evidence="5">
    <location>
        <position position="145"/>
    </location>
</feature>
<sequence>MILMSASKRREELLKKIIKDFKIVVPDIDENIDEENPVKFVKKLSKMKVLAVDIDDTCIAADTVVVFDNKILGKPKDKLEAINTLKMLSGKKHYVLTGVSIKKGKTIKTFYDRTDIEFRDLSENEIVDYVENMNPLDKAGSYGIQDSNFVKSYDGSYYNVVGLPIEKLKEELDKLDYTILEVKNLKKVYDKEVIFENISFKVSKGEIFSVIGKSGIGKSTIGKIIIGITKYDEGEILFDKKDLKERKIRDIQMIFQDPYSSLDETMNIYELLSEPLIVNKEKDIEKKVNEMLDILELSEYKYKYPKDLSGGQRQRVVVGEAMILRPKLIIADEPTSALDLTTQQKILDLILYFNKEYATTFIFISHDLDIVKEISTSIFRLIK</sequence>
<dbReference type="CDD" id="cd00555">
    <property type="entry name" value="Maf"/>
    <property type="match status" value="1"/>
</dbReference>
<dbReference type="InterPro" id="IPR029001">
    <property type="entry name" value="ITPase-like_fam"/>
</dbReference>
<dbReference type="EMBL" id="CABWIB010000001">
    <property type="protein sequence ID" value="VWL85858.1"/>
    <property type="molecule type" value="Genomic_DNA"/>
</dbReference>
<dbReference type="GO" id="GO:0005737">
    <property type="term" value="C:cytoplasm"/>
    <property type="evidence" value="ECO:0007669"/>
    <property type="project" value="UniProtKB-SubCell"/>
</dbReference>
<dbReference type="PROSITE" id="PS00211">
    <property type="entry name" value="ABC_TRANSPORTER_1"/>
    <property type="match status" value="1"/>
</dbReference>
<evidence type="ECO:0000259" key="6">
    <source>
        <dbReference type="PROSITE" id="PS50893"/>
    </source>
</evidence>
<proteinExistence type="inferred from homology"/>
<keyword evidence="3 5" id="KW-0378">Hydrolase</keyword>
<dbReference type="GO" id="GO:0055085">
    <property type="term" value="P:transmembrane transport"/>
    <property type="evidence" value="ECO:0007669"/>
    <property type="project" value="UniProtKB-ARBA"/>
</dbReference>
<dbReference type="InterPro" id="IPR003697">
    <property type="entry name" value="Maf-like"/>
</dbReference>
<evidence type="ECO:0000256" key="2">
    <source>
        <dbReference type="ARBA" id="ARBA00022741"/>
    </source>
</evidence>
<name>A0A6I8MEE6_9FUSO</name>
<dbReference type="InterPro" id="IPR050319">
    <property type="entry name" value="ABC_transp_ATP-bind"/>
</dbReference>
<dbReference type="Pfam" id="PF00005">
    <property type="entry name" value="ABC_tran"/>
    <property type="match status" value="1"/>
</dbReference>
<dbReference type="SUPFAM" id="SSF52540">
    <property type="entry name" value="P-loop containing nucleoside triphosphate hydrolases"/>
    <property type="match status" value="1"/>
</dbReference>
<accession>A0A6I8MEE6</accession>
<keyword evidence="4 7" id="KW-0067">ATP-binding</keyword>
<gene>
    <name evidence="7" type="ORF">OMES3154_01144</name>
</gene>
<evidence type="ECO:0000256" key="1">
    <source>
        <dbReference type="ARBA" id="ARBA00022448"/>
    </source>
</evidence>
<feature type="active site" description="Proton acceptor" evidence="5">
    <location>
        <position position="62"/>
    </location>
</feature>
<dbReference type="PANTHER" id="PTHR43776:SF8">
    <property type="entry name" value="ABC TRANSPORTER, ATP-BINDING PROTEIN"/>
    <property type="match status" value="1"/>
</dbReference>
<dbReference type="InterPro" id="IPR017871">
    <property type="entry name" value="ABC_transporter-like_CS"/>
</dbReference>
<feature type="domain" description="ABC transporter" evidence="6">
    <location>
        <begin position="180"/>
        <end position="382"/>
    </location>
</feature>
<dbReference type="Gene3D" id="3.90.950.10">
    <property type="match status" value="1"/>
</dbReference>
<comment type="caution">
    <text evidence="5">Lacks conserved residue(s) required for the propagation of feature annotation.</text>
</comment>
<dbReference type="PANTHER" id="PTHR43776">
    <property type="entry name" value="TRANSPORT ATP-BINDING PROTEIN"/>
    <property type="match status" value="1"/>
</dbReference>
<keyword evidence="5" id="KW-0546">Nucleotide metabolism</keyword>